<name>A0ABR4SHQ1_9MICO</name>
<accession>A0ABR4SHQ1</accession>
<sequence length="54" mass="5768">MTPPKYAQAFPSATAEQNISAANARVEARIAGKGAITPPQFATLLQAWRLEKLA</sequence>
<organism evidence="1 2">
    <name type="scientific">Dermabacter hominis 1368</name>
    <dbReference type="NCBI Taxonomy" id="1450519"/>
    <lineage>
        <taxon>Bacteria</taxon>
        <taxon>Bacillati</taxon>
        <taxon>Actinomycetota</taxon>
        <taxon>Actinomycetes</taxon>
        <taxon>Micrococcales</taxon>
        <taxon>Dermabacteraceae</taxon>
        <taxon>Dermabacter</taxon>
    </lineage>
</organism>
<protein>
    <submittedName>
        <fullName evidence="1">Uncharacterized protein</fullName>
    </submittedName>
</protein>
<dbReference type="Proteomes" id="UP000030182">
    <property type="component" value="Unassembled WGS sequence"/>
</dbReference>
<proteinExistence type="predicted"/>
<dbReference type="EMBL" id="JDRS01000016">
    <property type="protein sequence ID" value="KDS92725.1"/>
    <property type="molecule type" value="Genomic_DNA"/>
</dbReference>
<evidence type="ECO:0000313" key="1">
    <source>
        <dbReference type="EMBL" id="KDS92725.1"/>
    </source>
</evidence>
<gene>
    <name evidence="1" type="ORF">DHOM_09355</name>
</gene>
<comment type="caution">
    <text evidence="1">The sequence shown here is derived from an EMBL/GenBank/DDBJ whole genome shotgun (WGS) entry which is preliminary data.</text>
</comment>
<keyword evidence="2" id="KW-1185">Reference proteome</keyword>
<evidence type="ECO:0000313" key="2">
    <source>
        <dbReference type="Proteomes" id="UP000030182"/>
    </source>
</evidence>
<reference evidence="1 2" key="1">
    <citation type="submission" date="2014-01" db="EMBL/GenBank/DDBJ databases">
        <title>Draft genome sequence of the multidrug-resistant clinical isolate Dermabacter hominis 1368.</title>
        <authorList>
            <person name="Albersmeier A."/>
            <person name="Bomholt C."/>
            <person name="Glaub A."/>
            <person name="Ruckert C."/>
            <person name="Soriano F."/>
            <person name="Fernandez-Natal I."/>
            <person name="Tauch A."/>
        </authorList>
    </citation>
    <scope>NUCLEOTIDE SEQUENCE [LARGE SCALE GENOMIC DNA]</scope>
    <source>
        <strain evidence="1 2">1368</strain>
    </source>
</reference>
<dbReference type="RefSeq" id="WP_161493625.1">
    <property type="nucleotide sequence ID" value="NZ_KN323183.1"/>
</dbReference>